<keyword evidence="3" id="KW-1185">Reference proteome</keyword>
<gene>
    <name evidence="2" type="ORF">TIFTF001_028357</name>
</gene>
<protein>
    <submittedName>
        <fullName evidence="2">Uncharacterized protein</fullName>
    </submittedName>
</protein>
<feature type="compositionally biased region" description="Basic and acidic residues" evidence="1">
    <location>
        <begin position="240"/>
        <end position="256"/>
    </location>
</feature>
<feature type="region of interest" description="Disordered" evidence="1">
    <location>
        <begin position="193"/>
        <end position="302"/>
    </location>
</feature>
<organism evidence="2 3">
    <name type="scientific">Ficus carica</name>
    <name type="common">Common fig</name>
    <dbReference type="NCBI Taxonomy" id="3494"/>
    <lineage>
        <taxon>Eukaryota</taxon>
        <taxon>Viridiplantae</taxon>
        <taxon>Streptophyta</taxon>
        <taxon>Embryophyta</taxon>
        <taxon>Tracheophyta</taxon>
        <taxon>Spermatophyta</taxon>
        <taxon>Magnoliopsida</taxon>
        <taxon>eudicotyledons</taxon>
        <taxon>Gunneridae</taxon>
        <taxon>Pentapetalae</taxon>
        <taxon>rosids</taxon>
        <taxon>fabids</taxon>
        <taxon>Rosales</taxon>
        <taxon>Moraceae</taxon>
        <taxon>Ficeae</taxon>
        <taxon>Ficus</taxon>
    </lineage>
</organism>
<evidence type="ECO:0000313" key="2">
    <source>
        <dbReference type="EMBL" id="GMN59279.1"/>
    </source>
</evidence>
<evidence type="ECO:0000256" key="1">
    <source>
        <dbReference type="SAM" id="MobiDB-lite"/>
    </source>
</evidence>
<name>A0AA88DR02_FICCA</name>
<dbReference type="Proteomes" id="UP001187192">
    <property type="component" value="Unassembled WGS sequence"/>
</dbReference>
<dbReference type="EMBL" id="BTGU01000085">
    <property type="protein sequence ID" value="GMN59279.1"/>
    <property type="molecule type" value="Genomic_DNA"/>
</dbReference>
<dbReference type="AlphaFoldDB" id="A0AA88DR02"/>
<feature type="compositionally biased region" description="Basic and acidic residues" evidence="1">
    <location>
        <begin position="193"/>
        <end position="233"/>
    </location>
</feature>
<comment type="caution">
    <text evidence="2">The sequence shown here is derived from an EMBL/GenBank/DDBJ whole genome shotgun (WGS) entry which is preliminary data.</text>
</comment>
<sequence length="302" mass="34651">MLSWTSADNVKFDYVMSALTAVGEKQPKCFVMMPTDEELKDPRVAQLYLKNPTVVPQPHRKTTVMQLSTDTNSEWRKFQKEIWGQVDSMNKKLEDLKKGKKKSRKLLRRVLKLLYNINDNVEGNPTTTYPVSRHKRNVPTNDSEALKTDSDDHRFGSQDDVFIDFDIGVVADKGVKAAMELFNADKEKYKGYQEGEEGEAKENEKEKFENGKGKEEERMPDTAKEKEKEKDDEQANGEDEERKNEEAANEQKESISDVRSGPMGEIGSPAYALTKGNYALARDLSDEPPREKLEEFKKWIKK</sequence>
<feature type="compositionally biased region" description="Basic and acidic residues" evidence="1">
    <location>
        <begin position="283"/>
        <end position="302"/>
    </location>
</feature>
<feature type="region of interest" description="Disordered" evidence="1">
    <location>
        <begin position="123"/>
        <end position="155"/>
    </location>
</feature>
<evidence type="ECO:0000313" key="3">
    <source>
        <dbReference type="Proteomes" id="UP001187192"/>
    </source>
</evidence>
<feature type="compositionally biased region" description="Basic and acidic residues" evidence="1">
    <location>
        <begin position="144"/>
        <end position="155"/>
    </location>
</feature>
<accession>A0AA88DR02</accession>
<reference evidence="2" key="1">
    <citation type="submission" date="2023-07" db="EMBL/GenBank/DDBJ databases">
        <title>draft genome sequence of fig (Ficus carica).</title>
        <authorList>
            <person name="Takahashi T."/>
            <person name="Nishimura K."/>
        </authorList>
    </citation>
    <scope>NUCLEOTIDE SEQUENCE</scope>
</reference>
<proteinExistence type="predicted"/>